<feature type="compositionally biased region" description="Basic and acidic residues" evidence="1">
    <location>
        <begin position="9"/>
        <end position="23"/>
    </location>
</feature>
<reference evidence="2 3" key="1">
    <citation type="submission" date="2018-08" db="EMBL/GenBank/DDBJ databases">
        <title>Genome sequence of strict halophilic Halobacillus trueperi SS1 isolated from Lunsu, a salty water body of North West Himalayas.</title>
        <authorList>
            <person name="Gupta S."/>
            <person name="Sharma P."/>
            <person name="Dev K."/>
            <person name="Baumler D."/>
            <person name="Sourirajan A."/>
        </authorList>
    </citation>
    <scope>NUCLEOTIDE SEQUENCE [LARGE SCALE GENOMIC DNA]</scope>
    <source>
        <strain evidence="2 3">SS1</strain>
    </source>
</reference>
<gene>
    <name evidence="2" type="ORF">DXT76_00595</name>
</gene>
<dbReference type="Proteomes" id="UP000257032">
    <property type="component" value="Unassembled WGS sequence"/>
</dbReference>
<dbReference type="EMBL" id="QTLC01000004">
    <property type="protein sequence ID" value="RDY72629.1"/>
    <property type="molecule type" value="Genomic_DNA"/>
</dbReference>
<feature type="region of interest" description="Disordered" evidence="1">
    <location>
        <begin position="1"/>
        <end position="40"/>
    </location>
</feature>
<protein>
    <submittedName>
        <fullName evidence="2">Uncharacterized protein</fullName>
    </submittedName>
</protein>
<feature type="non-terminal residue" evidence="2">
    <location>
        <position position="1"/>
    </location>
</feature>
<name>A0A3D8VSY7_9BACI</name>
<proteinExistence type="predicted"/>
<evidence type="ECO:0000313" key="3">
    <source>
        <dbReference type="Proteomes" id="UP000257032"/>
    </source>
</evidence>
<sequence>KCMVRPHRTQSEEAHRAPAESERFPAAPIHSTKVSKLPHQQTGARVEVGIVQKDCLFPWKDMV</sequence>
<organism evidence="2 3">
    <name type="scientific">Halobacillus trueperi</name>
    <dbReference type="NCBI Taxonomy" id="156205"/>
    <lineage>
        <taxon>Bacteria</taxon>
        <taxon>Bacillati</taxon>
        <taxon>Bacillota</taxon>
        <taxon>Bacilli</taxon>
        <taxon>Bacillales</taxon>
        <taxon>Bacillaceae</taxon>
        <taxon>Halobacillus</taxon>
    </lineage>
</organism>
<comment type="caution">
    <text evidence="2">The sequence shown here is derived from an EMBL/GenBank/DDBJ whole genome shotgun (WGS) entry which is preliminary data.</text>
</comment>
<accession>A0A3D8VSY7</accession>
<dbReference type="AlphaFoldDB" id="A0A3D8VSY7"/>
<evidence type="ECO:0000313" key="2">
    <source>
        <dbReference type="EMBL" id="RDY72629.1"/>
    </source>
</evidence>
<evidence type="ECO:0000256" key="1">
    <source>
        <dbReference type="SAM" id="MobiDB-lite"/>
    </source>
</evidence>